<dbReference type="InterPro" id="IPR000515">
    <property type="entry name" value="MetI-like"/>
</dbReference>
<feature type="transmembrane region" description="Helical" evidence="7">
    <location>
        <begin position="96"/>
        <end position="122"/>
    </location>
</feature>
<evidence type="ECO:0000256" key="3">
    <source>
        <dbReference type="ARBA" id="ARBA00022475"/>
    </source>
</evidence>
<dbReference type="Proteomes" id="UP001501020">
    <property type="component" value="Unassembled WGS sequence"/>
</dbReference>
<comment type="caution">
    <text evidence="10">The sequence shown here is derived from an EMBL/GenBank/DDBJ whole genome shotgun (WGS) entry which is preliminary data.</text>
</comment>
<dbReference type="SUPFAM" id="SSF161098">
    <property type="entry name" value="MetI-like"/>
    <property type="match status" value="1"/>
</dbReference>
<feature type="transmembrane region" description="Helical" evidence="7">
    <location>
        <begin position="134"/>
        <end position="154"/>
    </location>
</feature>
<dbReference type="InterPro" id="IPR051393">
    <property type="entry name" value="ABC_transporter_permease"/>
</dbReference>
<keyword evidence="5 7" id="KW-1133">Transmembrane helix</keyword>
<feature type="domain" description="ABC transmembrane type-1" evidence="9">
    <location>
        <begin position="100"/>
        <end position="319"/>
    </location>
</feature>
<comment type="similarity">
    <text evidence="7">Belongs to the binding-protein-dependent transport system permease family.</text>
</comment>
<feature type="transmembrane region" description="Helical" evidence="7">
    <location>
        <begin position="298"/>
        <end position="322"/>
    </location>
</feature>
<dbReference type="PROSITE" id="PS50928">
    <property type="entry name" value="ABC_TM1"/>
    <property type="match status" value="1"/>
</dbReference>
<dbReference type="PANTHER" id="PTHR30193:SF37">
    <property type="entry name" value="INNER MEMBRANE ABC TRANSPORTER PERMEASE PROTEIN YCJO"/>
    <property type="match status" value="1"/>
</dbReference>
<keyword evidence="4 7" id="KW-0812">Transmembrane</keyword>
<dbReference type="CDD" id="cd06261">
    <property type="entry name" value="TM_PBP2"/>
    <property type="match status" value="1"/>
</dbReference>
<dbReference type="PANTHER" id="PTHR30193">
    <property type="entry name" value="ABC TRANSPORTER PERMEASE PROTEIN"/>
    <property type="match status" value="1"/>
</dbReference>
<feature type="region of interest" description="Disordered" evidence="8">
    <location>
        <begin position="1"/>
        <end position="27"/>
    </location>
</feature>
<comment type="subcellular location">
    <subcellularLocation>
        <location evidence="1 7">Cell membrane</location>
        <topology evidence="1 7">Multi-pass membrane protein</topology>
    </subcellularLocation>
</comment>
<evidence type="ECO:0000313" key="11">
    <source>
        <dbReference type="Proteomes" id="UP001501020"/>
    </source>
</evidence>
<name>A0ABN3A8X6_9ACTN</name>
<evidence type="ECO:0000259" key="9">
    <source>
        <dbReference type="PROSITE" id="PS50928"/>
    </source>
</evidence>
<proteinExistence type="inferred from homology"/>
<dbReference type="EMBL" id="BAAAMR010000070">
    <property type="protein sequence ID" value="GAA2156001.1"/>
    <property type="molecule type" value="Genomic_DNA"/>
</dbReference>
<feature type="transmembrane region" description="Helical" evidence="7">
    <location>
        <begin position="40"/>
        <end position="66"/>
    </location>
</feature>
<dbReference type="Gene3D" id="1.10.3720.10">
    <property type="entry name" value="MetI-like"/>
    <property type="match status" value="1"/>
</dbReference>
<evidence type="ECO:0000256" key="6">
    <source>
        <dbReference type="ARBA" id="ARBA00023136"/>
    </source>
</evidence>
<dbReference type="Pfam" id="PF00528">
    <property type="entry name" value="BPD_transp_1"/>
    <property type="match status" value="1"/>
</dbReference>
<evidence type="ECO:0000256" key="4">
    <source>
        <dbReference type="ARBA" id="ARBA00022692"/>
    </source>
</evidence>
<keyword evidence="6 7" id="KW-0472">Membrane</keyword>
<reference evidence="10 11" key="1">
    <citation type="journal article" date="2019" name="Int. J. Syst. Evol. Microbiol.">
        <title>The Global Catalogue of Microorganisms (GCM) 10K type strain sequencing project: providing services to taxonomists for standard genome sequencing and annotation.</title>
        <authorList>
            <consortium name="The Broad Institute Genomics Platform"/>
            <consortium name="The Broad Institute Genome Sequencing Center for Infectious Disease"/>
            <person name="Wu L."/>
            <person name="Ma J."/>
        </authorList>
    </citation>
    <scope>NUCLEOTIDE SEQUENCE [LARGE SCALE GENOMIC DNA]</scope>
    <source>
        <strain evidence="10 11">JCM 13850</strain>
    </source>
</reference>
<evidence type="ECO:0000256" key="1">
    <source>
        <dbReference type="ARBA" id="ARBA00004651"/>
    </source>
</evidence>
<keyword evidence="11" id="KW-1185">Reference proteome</keyword>
<protein>
    <submittedName>
        <fullName evidence="10">Sugar ABC transporter permease</fullName>
    </submittedName>
</protein>
<dbReference type="InterPro" id="IPR035906">
    <property type="entry name" value="MetI-like_sf"/>
</dbReference>
<evidence type="ECO:0000256" key="5">
    <source>
        <dbReference type="ARBA" id="ARBA00022989"/>
    </source>
</evidence>
<evidence type="ECO:0000256" key="7">
    <source>
        <dbReference type="RuleBase" id="RU363032"/>
    </source>
</evidence>
<evidence type="ECO:0000256" key="2">
    <source>
        <dbReference type="ARBA" id="ARBA00022448"/>
    </source>
</evidence>
<gene>
    <name evidence="10" type="ORF">GCM10009727_64370</name>
</gene>
<accession>A0ABN3A8X6</accession>
<keyword evidence="3" id="KW-1003">Cell membrane</keyword>
<feature type="transmembrane region" description="Helical" evidence="7">
    <location>
        <begin position="239"/>
        <end position="259"/>
    </location>
</feature>
<keyword evidence="2 7" id="KW-0813">Transport</keyword>
<evidence type="ECO:0000313" key="10">
    <source>
        <dbReference type="EMBL" id="GAA2156001.1"/>
    </source>
</evidence>
<organism evidence="10 11">
    <name type="scientific">Actinomadura napierensis</name>
    <dbReference type="NCBI Taxonomy" id="267854"/>
    <lineage>
        <taxon>Bacteria</taxon>
        <taxon>Bacillati</taxon>
        <taxon>Actinomycetota</taxon>
        <taxon>Actinomycetes</taxon>
        <taxon>Streptosporangiales</taxon>
        <taxon>Thermomonosporaceae</taxon>
        <taxon>Actinomadura</taxon>
    </lineage>
</organism>
<evidence type="ECO:0000256" key="8">
    <source>
        <dbReference type="SAM" id="MobiDB-lite"/>
    </source>
</evidence>
<sequence length="330" mass="37072">MAMATDLRPSRNGPQHPPAKAPPTAGRSLRSRLTRLDVKGAPYAFISPFYIIFAIFGAFPLVYTLWVSLHDWELASGTRKWVGLDNYKYLWSDADFWHATVNTVAIFVLSTVPQLLIALFIANALNRRMRVPTLFRIGMVAPLVTSTAAVAIVFTQMFDHDWGMINWALGLVGIDPIGWTTSRGWSWVAIATMVDWRWTGYNALIYLAAMQAIPKDLYEAASIDGASRIRQFWQITVPMLRPTIIFTTIIATIGGLQLFTEPVLFSVGTPNKMDGGPLHQFQTLTMYMYDNAFGHDRYGYGATIAWALFVMIILFSLINFLFVRRTGGTK</sequence>